<dbReference type="EMBL" id="JAQGDS010000008">
    <property type="protein sequence ID" value="KAJ6258468.1"/>
    <property type="molecule type" value="Genomic_DNA"/>
</dbReference>
<feature type="region of interest" description="Disordered" evidence="1">
    <location>
        <begin position="430"/>
        <end position="532"/>
    </location>
</feature>
<feature type="chain" id="PRO_5041994172" evidence="2">
    <location>
        <begin position="18"/>
        <end position="532"/>
    </location>
</feature>
<feature type="region of interest" description="Disordered" evidence="1">
    <location>
        <begin position="363"/>
        <end position="389"/>
    </location>
</feature>
<keyword evidence="2" id="KW-0732">Signal</keyword>
<evidence type="ECO:0000313" key="3">
    <source>
        <dbReference type="EMBL" id="KAJ6258468.1"/>
    </source>
</evidence>
<protein>
    <submittedName>
        <fullName evidence="3">Uncharacterized protein</fullName>
    </submittedName>
</protein>
<evidence type="ECO:0000313" key="4">
    <source>
        <dbReference type="Proteomes" id="UP001221413"/>
    </source>
</evidence>
<gene>
    <name evidence="3" type="ORF">Dda_6509</name>
</gene>
<proteinExistence type="predicted"/>
<feature type="compositionally biased region" description="Polar residues" evidence="1">
    <location>
        <begin position="450"/>
        <end position="464"/>
    </location>
</feature>
<feature type="compositionally biased region" description="Basic and acidic residues" evidence="1">
    <location>
        <begin position="373"/>
        <end position="382"/>
    </location>
</feature>
<dbReference type="AlphaFoldDB" id="A0AAD6ITM1"/>
<feature type="compositionally biased region" description="Low complexity" evidence="1">
    <location>
        <begin position="476"/>
        <end position="493"/>
    </location>
</feature>
<dbReference type="Proteomes" id="UP001221413">
    <property type="component" value="Unassembled WGS sequence"/>
</dbReference>
<sequence>MKCYQLLGLGLAAVADGFILGLQLGDDPVMSIASYPYPNPDTEPVDLSECQRGPPSDSDVVAVGVLNRVSQDIKENTDQIMYGIALWQNTDCDGRPALIIGWRPEEPGMQVADLFRLGFAMPVGSWLDLEHDNAYLQMVPEGGFVFDVRGQRDYMYEDGQWVVQSGESESYEGALDELVERGARIQNTYAAAAAEEAVETNMEVEQMQPIAGTWFSPIIEPAQSANGGDDVLGIETIERSREAQGGPLQAGWRPLTLAEDMASSPFPLGLQDFGQRRQPLYTSTVQQDTSRETAPSFDEDLAALAYNLGRRNPMASLDDLQKGWPLMQMYLQSQRNPPDEQREPSGGWEQAFDQVFGYRGNPLQNEPTIGPLDRTRTQRPGERPAVTSWRQDNTRTPNYLQMFNSMLSPQQSQPRSFGNFLNGNFLSQQDTVRSTGDRPESIVDEGPTSLIPNNVFIPNNIYTENPNMGGPPPSPNANTQTSQASQNSQNSQSRSDRFANLVANQGIQPQPARFNEEYSPVSDYFSTDTNDV</sequence>
<comment type="caution">
    <text evidence="3">The sequence shown here is derived from an EMBL/GenBank/DDBJ whole genome shotgun (WGS) entry which is preliminary data.</text>
</comment>
<name>A0AAD6ITM1_DREDA</name>
<keyword evidence="4" id="KW-1185">Reference proteome</keyword>
<evidence type="ECO:0000256" key="2">
    <source>
        <dbReference type="SAM" id="SignalP"/>
    </source>
</evidence>
<organism evidence="3 4">
    <name type="scientific">Drechslerella dactyloides</name>
    <name type="common">Nematode-trapping fungus</name>
    <name type="synonym">Arthrobotrys dactyloides</name>
    <dbReference type="NCBI Taxonomy" id="74499"/>
    <lineage>
        <taxon>Eukaryota</taxon>
        <taxon>Fungi</taxon>
        <taxon>Dikarya</taxon>
        <taxon>Ascomycota</taxon>
        <taxon>Pezizomycotina</taxon>
        <taxon>Orbiliomycetes</taxon>
        <taxon>Orbiliales</taxon>
        <taxon>Orbiliaceae</taxon>
        <taxon>Drechslerella</taxon>
    </lineage>
</organism>
<evidence type="ECO:0000256" key="1">
    <source>
        <dbReference type="SAM" id="MobiDB-lite"/>
    </source>
</evidence>
<reference evidence="3" key="1">
    <citation type="submission" date="2023-01" db="EMBL/GenBank/DDBJ databases">
        <title>The chitinases involved in constricting ring structure development in the nematode-trapping fungus Drechslerella dactyloides.</title>
        <authorList>
            <person name="Wang R."/>
            <person name="Zhang L."/>
            <person name="Tang P."/>
            <person name="Li S."/>
            <person name="Liang L."/>
        </authorList>
    </citation>
    <scope>NUCLEOTIDE SEQUENCE</scope>
    <source>
        <strain evidence="3">YMF1.00031</strain>
    </source>
</reference>
<accession>A0AAD6ITM1</accession>
<feature type="signal peptide" evidence="2">
    <location>
        <begin position="1"/>
        <end position="17"/>
    </location>
</feature>